<dbReference type="PANTHER" id="PTHR48106:SF18">
    <property type="entry name" value="QUINONE OXIDOREDUCTASE PIG3"/>
    <property type="match status" value="1"/>
</dbReference>
<gene>
    <name evidence="4" type="ORF">LZC94_33945</name>
</gene>
<dbReference type="InterPro" id="IPR020843">
    <property type="entry name" value="ER"/>
</dbReference>
<dbReference type="InterPro" id="IPR013154">
    <property type="entry name" value="ADH-like_N"/>
</dbReference>
<feature type="domain" description="Enoyl reductase (ER)" evidence="3">
    <location>
        <begin position="23"/>
        <end position="249"/>
    </location>
</feature>
<evidence type="ECO:0000313" key="4">
    <source>
        <dbReference type="EMBL" id="WXB12842.1"/>
    </source>
</evidence>
<organism evidence="4 5">
    <name type="scientific">Pendulispora albinea</name>
    <dbReference type="NCBI Taxonomy" id="2741071"/>
    <lineage>
        <taxon>Bacteria</taxon>
        <taxon>Pseudomonadati</taxon>
        <taxon>Myxococcota</taxon>
        <taxon>Myxococcia</taxon>
        <taxon>Myxococcales</taxon>
        <taxon>Sorangiineae</taxon>
        <taxon>Pendulisporaceae</taxon>
        <taxon>Pendulispora</taxon>
    </lineage>
</organism>
<dbReference type="Proteomes" id="UP001370348">
    <property type="component" value="Chromosome"/>
</dbReference>
<dbReference type="Gene3D" id="3.90.180.10">
    <property type="entry name" value="Medium-chain alcohol dehydrogenases, catalytic domain"/>
    <property type="match status" value="1"/>
</dbReference>
<protein>
    <submittedName>
        <fullName evidence="4">Zinc-binding dehydrogenase</fullName>
    </submittedName>
</protein>
<dbReference type="Pfam" id="PF00107">
    <property type="entry name" value="ADH_zinc_N"/>
    <property type="match status" value="1"/>
</dbReference>
<sequence length="342" mass="37254">MSAPAGPKFNGTMKAIVFDRIGSPLDVLRLRDVPAPSAGPGQVLVQVRSASINPGDFLFIQSLYPDPKKPRLPQIAGQHGAGTIVAAGDGVSLAPGSLVAFSYQNVWAEHTVVPVEWLIPLPAEYPLEKAGQFMNLITAWDLLEEAKVAPGQWLALTAGNSTVATMVAQMARRRGIHVVSIVRRTQPEVDLKDFGASAVIDLSEQRDPIGEQLAELTRGQGLSAIIDPVGGPLVGDLVRALAWAGRLVIYGGYGNDRFALHNFDILMKDVRIGAYVYRYFFDPPKKSDSTVLEAITELAQSPDFRVRVGGTHPLEDFERAVRESWERPEQGKRFFVAEGGYR</sequence>
<keyword evidence="2" id="KW-0560">Oxidoreductase</keyword>
<dbReference type="InterPro" id="IPR013149">
    <property type="entry name" value="ADH-like_C"/>
</dbReference>
<proteinExistence type="predicted"/>
<name>A0ABZ2LQ08_9BACT</name>
<dbReference type="Pfam" id="PF08240">
    <property type="entry name" value="ADH_N"/>
    <property type="match status" value="1"/>
</dbReference>
<evidence type="ECO:0000256" key="1">
    <source>
        <dbReference type="ARBA" id="ARBA00022857"/>
    </source>
</evidence>
<dbReference type="SUPFAM" id="SSF51735">
    <property type="entry name" value="NAD(P)-binding Rossmann-fold domains"/>
    <property type="match status" value="1"/>
</dbReference>
<accession>A0ABZ2LQ08</accession>
<dbReference type="SMART" id="SM00829">
    <property type="entry name" value="PKS_ER"/>
    <property type="match status" value="1"/>
</dbReference>
<evidence type="ECO:0000259" key="3">
    <source>
        <dbReference type="SMART" id="SM00829"/>
    </source>
</evidence>
<dbReference type="PANTHER" id="PTHR48106">
    <property type="entry name" value="QUINONE OXIDOREDUCTASE PIG3-RELATED"/>
    <property type="match status" value="1"/>
</dbReference>
<reference evidence="4 5" key="1">
    <citation type="submission" date="2021-12" db="EMBL/GenBank/DDBJ databases">
        <title>Discovery of the Pendulisporaceae a myxobacterial family with distinct sporulation behavior and unique specialized metabolism.</title>
        <authorList>
            <person name="Garcia R."/>
            <person name="Popoff A."/>
            <person name="Bader C.D."/>
            <person name="Loehr J."/>
            <person name="Walesch S."/>
            <person name="Walt C."/>
            <person name="Boldt J."/>
            <person name="Bunk B."/>
            <person name="Haeckl F.J.F.P.J."/>
            <person name="Gunesch A.P."/>
            <person name="Birkelbach J."/>
            <person name="Nuebel U."/>
            <person name="Pietschmann T."/>
            <person name="Bach T."/>
            <person name="Mueller R."/>
        </authorList>
    </citation>
    <scope>NUCLEOTIDE SEQUENCE [LARGE SCALE GENOMIC DNA]</scope>
    <source>
        <strain evidence="4 5">MSr11954</strain>
    </source>
</reference>
<dbReference type="Gene3D" id="3.40.50.720">
    <property type="entry name" value="NAD(P)-binding Rossmann-like Domain"/>
    <property type="match status" value="1"/>
</dbReference>
<keyword evidence="1" id="KW-0521">NADP</keyword>
<evidence type="ECO:0000256" key="2">
    <source>
        <dbReference type="ARBA" id="ARBA00023002"/>
    </source>
</evidence>
<keyword evidence="5" id="KW-1185">Reference proteome</keyword>
<evidence type="ECO:0000313" key="5">
    <source>
        <dbReference type="Proteomes" id="UP001370348"/>
    </source>
</evidence>
<dbReference type="InterPro" id="IPR011032">
    <property type="entry name" value="GroES-like_sf"/>
</dbReference>
<dbReference type="RefSeq" id="WP_394822461.1">
    <property type="nucleotide sequence ID" value="NZ_CP089984.1"/>
</dbReference>
<dbReference type="InterPro" id="IPR036291">
    <property type="entry name" value="NAD(P)-bd_dom_sf"/>
</dbReference>
<dbReference type="EMBL" id="CP089984">
    <property type="protein sequence ID" value="WXB12842.1"/>
    <property type="molecule type" value="Genomic_DNA"/>
</dbReference>
<dbReference type="SUPFAM" id="SSF50129">
    <property type="entry name" value="GroES-like"/>
    <property type="match status" value="1"/>
</dbReference>